<protein>
    <submittedName>
        <fullName evidence="4">DnaJ domain-containing protein</fullName>
    </submittedName>
</protein>
<sequence length="232" mass="26060">MSNEKSNHYVTLGVSRTAPASTIRSAYLRLAKQYHPDLNVSASSTEKFKRIQEAYAVLRDAEKRADYDATLPSSVGGEGGYASGRRHGFRGAEWRGEREFDQHFREQVERIQRERDQALKDMENQRTRSGFTSSFGGFRAPRTQAPGGGMPPPGFSPLPHALLRTLPLLLLPCLLVYGVYRHAKFRRDNYAASPSPSPILYDDLGRAFMTDSKGRQYRVMEFDVRGTRPGGS</sequence>
<dbReference type="STRING" id="432359.A0A0F7UY02"/>
<dbReference type="CDD" id="cd06257">
    <property type="entry name" value="DnaJ"/>
    <property type="match status" value="1"/>
</dbReference>
<reference evidence="5" key="3">
    <citation type="submission" date="2013-08" db="EMBL/GenBank/DDBJ databases">
        <authorList>
            <person name="Sibley D."/>
            <person name="Venepally P."/>
            <person name="Karamycheva S."/>
            <person name="Hadjithomas M."/>
            <person name="Khan A."/>
            <person name="Brunk B."/>
            <person name="Roos D."/>
            <person name="Caler E."/>
            <person name="Lorenzi H."/>
        </authorList>
    </citation>
    <scope>NUCLEOTIDE SEQUENCE</scope>
    <source>
        <strain evidence="5">VEG</strain>
    </source>
</reference>
<name>A0A0F7UY02_TOXGV</name>
<dbReference type="AlphaFoldDB" id="A0A0F7UY02"/>
<keyword evidence="2" id="KW-1133">Transmembrane helix</keyword>
<evidence type="ECO:0000313" key="6">
    <source>
        <dbReference type="Proteomes" id="UP000002226"/>
    </source>
</evidence>
<dbReference type="PaxDb" id="5811-TGME49_073630"/>
<dbReference type="Gene3D" id="1.10.287.110">
    <property type="entry name" value="DnaJ domain"/>
    <property type="match status" value="1"/>
</dbReference>
<evidence type="ECO:0000256" key="2">
    <source>
        <dbReference type="SAM" id="Phobius"/>
    </source>
</evidence>
<dbReference type="EMBL" id="LN714498">
    <property type="protein sequence ID" value="CEL75097.1"/>
    <property type="molecule type" value="Genomic_DNA"/>
</dbReference>
<dbReference type="InterPro" id="IPR001623">
    <property type="entry name" value="DnaJ_domain"/>
</dbReference>
<keyword evidence="1" id="KW-0143">Chaperone</keyword>
<dbReference type="EMBL" id="AAYL02000016">
    <property type="protein sequence ID" value="ESS36015.1"/>
    <property type="molecule type" value="Genomic_DNA"/>
</dbReference>
<keyword evidence="6" id="KW-1185">Reference proteome</keyword>
<evidence type="ECO:0000259" key="3">
    <source>
        <dbReference type="PROSITE" id="PS50076"/>
    </source>
</evidence>
<evidence type="ECO:0000256" key="1">
    <source>
        <dbReference type="ARBA" id="ARBA00023186"/>
    </source>
</evidence>
<dbReference type="OMA" id="FYINLMF"/>
<keyword evidence="2" id="KW-0812">Transmembrane</keyword>
<accession>A0A0F7UY02</accession>
<feature type="domain" description="J" evidence="3">
    <location>
        <begin position="7"/>
        <end position="71"/>
    </location>
</feature>
<keyword evidence="2" id="KW-0472">Membrane</keyword>
<dbReference type="Proteomes" id="UP000002226">
    <property type="component" value="Unassembled WGS sequence"/>
</dbReference>
<dbReference type="SUPFAM" id="SSF46565">
    <property type="entry name" value="Chaperone J-domain"/>
    <property type="match status" value="1"/>
</dbReference>
<dbReference type="PROSITE" id="PS00636">
    <property type="entry name" value="DNAJ_1"/>
    <property type="match status" value="1"/>
</dbReference>
<dbReference type="PROSITE" id="PS50076">
    <property type="entry name" value="DNAJ_2"/>
    <property type="match status" value="1"/>
</dbReference>
<dbReference type="InterPro" id="IPR036869">
    <property type="entry name" value="J_dom_sf"/>
</dbReference>
<dbReference type="PANTHER" id="PTHR44145">
    <property type="entry name" value="DNAJ HOMOLOG SUBFAMILY A MEMBER 3, MITOCHONDRIAL"/>
    <property type="match status" value="1"/>
</dbReference>
<gene>
    <name evidence="4" type="ORF">BN1205_020870</name>
    <name evidence="5" type="ORF">TGVEG_273630</name>
</gene>
<dbReference type="InterPro" id="IPR051938">
    <property type="entry name" value="Apopto_cytoskel_mod"/>
</dbReference>
<organism evidence="4">
    <name type="scientific">Toxoplasma gondii (strain ATCC 50861 / VEG)</name>
    <dbReference type="NCBI Taxonomy" id="432359"/>
    <lineage>
        <taxon>Eukaryota</taxon>
        <taxon>Sar</taxon>
        <taxon>Alveolata</taxon>
        <taxon>Apicomplexa</taxon>
        <taxon>Conoidasida</taxon>
        <taxon>Coccidia</taxon>
        <taxon>Eucoccidiorida</taxon>
        <taxon>Eimeriorina</taxon>
        <taxon>Sarcocystidae</taxon>
        <taxon>Toxoplasma</taxon>
    </lineage>
</organism>
<reference evidence="5" key="1">
    <citation type="submission" date="2007-03" db="EMBL/GenBank/DDBJ databases">
        <authorList>
            <person name="Paulsen I."/>
        </authorList>
    </citation>
    <scope>NUCLEOTIDE SEQUENCE</scope>
    <source>
        <strain evidence="5">VEG</strain>
    </source>
</reference>
<dbReference type="Pfam" id="PF00226">
    <property type="entry name" value="DnaJ"/>
    <property type="match status" value="1"/>
</dbReference>
<evidence type="ECO:0000313" key="4">
    <source>
        <dbReference type="EMBL" id="CEL75097.1"/>
    </source>
</evidence>
<dbReference type="InterPro" id="IPR018253">
    <property type="entry name" value="DnaJ_domain_CS"/>
</dbReference>
<evidence type="ECO:0000313" key="5">
    <source>
        <dbReference type="EMBL" id="ESS36015.1"/>
    </source>
</evidence>
<dbReference type="SMART" id="SM00271">
    <property type="entry name" value="DnaJ"/>
    <property type="match status" value="1"/>
</dbReference>
<proteinExistence type="predicted"/>
<dbReference type="VEuPathDB" id="ToxoDB:TGVEG_273630"/>
<reference evidence="6" key="2">
    <citation type="submission" date="2008-03" db="EMBL/GenBank/DDBJ databases">
        <title>Annotation of Toxoplasma gondii VEG.</title>
        <authorList>
            <person name="Lorenzi H."/>
            <person name="Inman J."/>
            <person name="Amedeo P."/>
            <person name="Brunk B."/>
            <person name="Roos D."/>
            <person name="Caler E."/>
        </authorList>
    </citation>
    <scope>NUCLEOTIDE SEQUENCE [LARGE SCALE GENOMIC DNA]</scope>
    <source>
        <strain evidence="6">ATCC 50861 / VEG</strain>
    </source>
</reference>
<dbReference type="OrthoDB" id="10250354at2759"/>
<dbReference type="PRINTS" id="PR00625">
    <property type="entry name" value="JDOMAIN"/>
</dbReference>
<reference evidence="4" key="4">
    <citation type="journal article" date="2015" name="PLoS ONE">
        <title>Comprehensive Evaluation of Toxoplasma gondii VEG and Neospora caninum LIV Genomes with Tachyzoite Stage Transcriptome and Proteome Defines Novel Transcript Features.</title>
        <authorList>
            <person name="Ramaprasad A."/>
            <person name="Mourier T."/>
            <person name="Naeem R."/>
            <person name="Malas T.B."/>
            <person name="Moussa E."/>
            <person name="Panigrahi A."/>
            <person name="Vermont S.J."/>
            <person name="Otto T.D."/>
            <person name="Wastling J."/>
            <person name="Pain A."/>
        </authorList>
    </citation>
    <scope>NUCLEOTIDE SEQUENCE</scope>
    <source>
        <strain evidence="4">VEG</strain>
    </source>
</reference>
<dbReference type="eggNOG" id="KOG0715">
    <property type="taxonomic scope" value="Eukaryota"/>
</dbReference>
<dbReference type="PANTHER" id="PTHR44145:SF3">
    <property type="entry name" value="DNAJ HOMOLOG SUBFAMILY A MEMBER 3, MITOCHONDRIAL"/>
    <property type="match status" value="1"/>
</dbReference>
<feature type="transmembrane region" description="Helical" evidence="2">
    <location>
        <begin position="161"/>
        <end position="180"/>
    </location>
</feature>